<evidence type="ECO:0000256" key="3">
    <source>
        <dbReference type="ARBA" id="ARBA00022475"/>
    </source>
</evidence>
<dbReference type="PANTHER" id="PTHR43266:SF2">
    <property type="entry name" value="MAJOR FACILITATOR SUPERFAMILY (MFS) PROFILE DOMAIN-CONTAINING PROTEIN"/>
    <property type="match status" value="1"/>
</dbReference>
<dbReference type="Proteomes" id="UP000654604">
    <property type="component" value="Unassembled WGS sequence"/>
</dbReference>
<feature type="transmembrane region" description="Helical" evidence="7">
    <location>
        <begin position="307"/>
        <end position="324"/>
    </location>
</feature>
<feature type="transmembrane region" description="Helical" evidence="7">
    <location>
        <begin position="391"/>
        <end position="412"/>
    </location>
</feature>
<feature type="transmembrane region" description="Helical" evidence="7">
    <location>
        <begin position="45"/>
        <end position="66"/>
    </location>
</feature>
<dbReference type="InterPro" id="IPR011701">
    <property type="entry name" value="MFS"/>
</dbReference>
<feature type="transmembrane region" description="Helical" evidence="7">
    <location>
        <begin position="73"/>
        <end position="91"/>
    </location>
</feature>
<feature type="transmembrane region" description="Helical" evidence="7">
    <location>
        <begin position="345"/>
        <end position="371"/>
    </location>
</feature>
<gene>
    <name evidence="8" type="ORF">IQ215_14000</name>
</gene>
<evidence type="ECO:0000313" key="8">
    <source>
        <dbReference type="EMBL" id="MBE9223810.1"/>
    </source>
</evidence>
<keyword evidence="6 7" id="KW-0472">Membrane</keyword>
<dbReference type="SUPFAM" id="SSF103473">
    <property type="entry name" value="MFS general substrate transporter"/>
    <property type="match status" value="1"/>
</dbReference>
<keyword evidence="4 7" id="KW-0812">Transmembrane</keyword>
<keyword evidence="5 7" id="KW-1133">Transmembrane helix</keyword>
<accession>A0ABR9V7D2</accession>
<evidence type="ECO:0000256" key="7">
    <source>
        <dbReference type="SAM" id="Phobius"/>
    </source>
</evidence>
<feature type="transmembrane region" description="Helical" evidence="7">
    <location>
        <begin position="103"/>
        <end position="130"/>
    </location>
</feature>
<feature type="transmembrane region" description="Helical" evidence="7">
    <location>
        <begin position="254"/>
        <end position="277"/>
    </location>
</feature>
<comment type="caution">
    <text evidence="8">The sequence shown here is derived from an EMBL/GenBank/DDBJ whole genome shotgun (WGS) entry which is preliminary data.</text>
</comment>
<keyword evidence="2" id="KW-0813">Transport</keyword>
<dbReference type="CDD" id="cd06173">
    <property type="entry name" value="MFS_MefA_like"/>
    <property type="match status" value="1"/>
</dbReference>
<keyword evidence="9" id="KW-1185">Reference proteome</keyword>
<proteinExistence type="predicted"/>
<feature type="transmembrane region" description="Helical" evidence="7">
    <location>
        <begin position="220"/>
        <end position="242"/>
    </location>
</feature>
<dbReference type="InterPro" id="IPR036259">
    <property type="entry name" value="MFS_trans_sf"/>
</dbReference>
<evidence type="ECO:0000256" key="2">
    <source>
        <dbReference type="ARBA" id="ARBA00022448"/>
    </source>
</evidence>
<dbReference type="Gene3D" id="1.20.1250.20">
    <property type="entry name" value="MFS general substrate transporter like domains"/>
    <property type="match status" value="1"/>
</dbReference>
<feature type="transmembrane region" description="Helical" evidence="7">
    <location>
        <begin position="7"/>
        <end position="33"/>
    </location>
</feature>
<dbReference type="Pfam" id="PF07690">
    <property type="entry name" value="MFS_1"/>
    <property type="match status" value="1"/>
</dbReference>
<evidence type="ECO:0000256" key="1">
    <source>
        <dbReference type="ARBA" id="ARBA00004651"/>
    </source>
</evidence>
<sequence>MSNSNFYSFIILWMGQGFSLIGSRMTTFALIFWTWGATSQASSLSLLWFFQQLPQILVAPLAGFLVDRCDRKFLMMLGDTVAVLSTLFLLFRELNQQLTIIDLYITTFINSFFGGIQELAYTTTVPLMVASHQYNRANSLEFLAGYGSRIIAPALAGILYPLIHFQGILIVDIITFFIAFLILIKVKIPKKKIINQVQNFPNLRYQITSSYKYIKHNHNLINLLVIVCIFQFFHDVGDAIYAPMILARSNNNEFIYAQIATFAGLGGVLGSLIITTWGGFSRPFLGIVMAMMGAGISKIIFGVGNTAFIWTVAQFFSSLNFPMLGSSQKTVWLKKIPVDIQGKILAFEGMCVLICSLIAYLLGGFLADYIFEPLMMTNNIFSPIFGTSKGAGMSFLYVLCAMGMFLVGLWGYKIFCKID</sequence>
<dbReference type="EMBL" id="JADEWC010000051">
    <property type="protein sequence ID" value="MBE9223810.1"/>
    <property type="molecule type" value="Genomic_DNA"/>
</dbReference>
<evidence type="ECO:0000256" key="6">
    <source>
        <dbReference type="ARBA" id="ARBA00023136"/>
    </source>
</evidence>
<comment type="subcellular location">
    <subcellularLocation>
        <location evidence="1">Cell membrane</location>
        <topology evidence="1">Multi-pass membrane protein</topology>
    </subcellularLocation>
</comment>
<dbReference type="PANTHER" id="PTHR43266">
    <property type="entry name" value="MACROLIDE-EFFLUX PROTEIN"/>
    <property type="match status" value="1"/>
</dbReference>
<feature type="transmembrane region" description="Helical" evidence="7">
    <location>
        <begin position="284"/>
        <end position="301"/>
    </location>
</feature>
<evidence type="ECO:0000256" key="4">
    <source>
        <dbReference type="ARBA" id="ARBA00022692"/>
    </source>
</evidence>
<name>A0ABR9V7D2_9CHRO</name>
<protein>
    <submittedName>
        <fullName evidence="8">MFS transporter</fullName>
    </submittedName>
</protein>
<organism evidence="8 9">
    <name type="scientific">Cyanobacterium stanieri LEGE 03274</name>
    <dbReference type="NCBI Taxonomy" id="1828756"/>
    <lineage>
        <taxon>Bacteria</taxon>
        <taxon>Bacillati</taxon>
        <taxon>Cyanobacteriota</taxon>
        <taxon>Cyanophyceae</taxon>
        <taxon>Oscillatoriophycideae</taxon>
        <taxon>Chroococcales</taxon>
        <taxon>Geminocystaceae</taxon>
        <taxon>Cyanobacterium</taxon>
    </lineage>
</organism>
<keyword evidence="3" id="KW-1003">Cell membrane</keyword>
<evidence type="ECO:0000256" key="5">
    <source>
        <dbReference type="ARBA" id="ARBA00022989"/>
    </source>
</evidence>
<reference evidence="8 9" key="1">
    <citation type="submission" date="2020-10" db="EMBL/GenBank/DDBJ databases">
        <authorList>
            <person name="Castelo-Branco R."/>
            <person name="Eusebio N."/>
            <person name="Adriana R."/>
            <person name="Vieira A."/>
            <person name="Brugerolle De Fraissinette N."/>
            <person name="Rezende De Castro R."/>
            <person name="Schneider M.P."/>
            <person name="Vasconcelos V."/>
            <person name="Leao P.N."/>
        </authorList>
    </citation>
    <scope>NUCLEOTIDE SEQUENCE [LARGE SCALE GENOMIC DNA]</scope>
    <source>
        <strain evidence="8 9">LEGE 03274</strain>
    </source>
</reference>
<feature type="transmembrane region" description="Helical" evidence="7">
    <location>
        <begin position="168"/>
        <end position="186"/>
    </location>
</feature>
<evidence type="ECO:0000313" key="9">
    <source>
        <dbReference type="Proteomes" id="UP000654604"/>
    </source>
</evidence>
<dbReference type="RefSeq" id="WP_193802024.1">
    <property type="nucleotide sequence ID" value="NZ_JADEWC010000051.1"/>
</dbReference>